<feature type="signal peptide" evidence="2">
    <location>
        <begin position="1"/>
        <end position="19"/>
    </location>
</feature>
<feature type="compositionally biased region" description="Basic and acidic residues" evidence="1">
    <location>
        <begin position="333"/>
        <end position="344"/>
    </location>
</feature>
<evidence type="ECO:0000256" key="2">
    <source>
        <dbReference type="SAM" id="SignalP"/>
    </source>
</evidence>
<gene>
    <name evidence="3" type="ORF">FWK35_00017427</name>
</gene>
<evidence type="ECO:0000313" key="4">
    <source>
        <dbReference type="Proteomes" id="UP000478052"/>
    </source>
</evidence>
<sequence length="360" mass="41932">MSFIIHFIAFLSMTFVVVTSDMQYSYASLDCLDQIDIETRPHWERIKLLQEIMEVDYLWWPILDERVRVKQITYHNQYEEFKEENVEPVEVLALENISNLFASKAFPAKDVKFTMEVVKTAMVCSALKHISFQGLVFYKLLKDVTIERMEKLLFVMWMVDMVYVVIDKLTTMNDAEPLLLLNSMRVGLIHLHRSILKEETEKLDIEFLHKVGKKMFDEVEKVCVKAAQGDGYYKALVTNLNRIKWVDDLKAHHVLITEYLNDSTDIVDIDRIHEFKGPINIKDDIDVFGITQLNEPELKRAYGANFVQTNFLFGNLPVHTLIESQWKPIIESEERYKAPPKTDDSPEDSPEVSPEDSQSS</sequence>
<dbReference type="Proteomes" id="UP000478052">
    <property type="component" value="Unassembled WGS sequence"/>
</dbReference>
<protein>
    <submittedName>
        <fullName evidence="3">Uncharacterized protein</fullName>
    </submittedName>
</protein>
<keyword evidence="2" id="KW-0732">Signal</keyword>
<feature type="chain" id="PRO_5026021854" evidence="2">
    <location>
        <begin position="20"/>
        <end position="360"/>
    </location>
</feature>
<evidence type="ECO:0000256" key="1">
    <source>
        <dbReference type="SAM" id="MobiDB-lite"/>
    </source>
</evidence>
<dbReference type="EMBL" id="VUJU01000649">
    <property type="protein sequence ID" value="KAF0769108.1"/>
    <property type="molecule type" value="Genomic_DNA"/>
</dbReference>
<reference evidence="3 4" key="1">
    <citation type="submission" date="2019-08" db="EMBL/GenBank/DDBJ databases">
        <title>Whole genome of Aphis craccivora.</title>
        <authorList>
            <person name="Voronova N.V."/>
            <person name="Shulinski R.S."/>
            <person name="Bandarenka Y.V."/>
            <person name="Zhorov D.G."/>
            <person name="Warner D."/>
        </authorList>
    </citation>
    <scope>NUCLEOTIDE SEQUENCE [LARGE SCALE GENOMIC DNA]</scope>
    <source>
        <strain evidence="3">180601</strain>
        <tissue evidence="3">Whole Body</tissue>
    </source>
</reference>
<feature type="compositionally biased region" description="Acidic residues" evidence="1">
    <location>
        <begin position="345"/>
        <end position="354"/>
    </location>
</feature>
<evidence type="ECO:0000313" key="3">
    <source>
        <dbReference type="EMBL" id="KAF0769108.1"/>
    </source>
</evidence>
<organism evidence="3 4">
    <name type="scientific">Aphis craccivora</name>
    <name type="common">Cowpea aphid</name>
    <dbReference type="NCBI Taxonomy" id="307492"/>
    <lineage>
        <taxon>Eukaryota</taxon>
        <taxon>Metazoa</taxon>
        <taxon>Ecdysozoa</taxon>
        <taxon>Arthropoda</taxon>
        <taxon>Hexapoda</taxon>
        <taxon>Insecta</taxon>
        <taxon>Pterygota</taxon>
        <taxon>Neoptera</taxon>
        <taxon>Paraneoptera</taxon>
        <taxon>Hemiptera</taxon>
        <taxon>Sternorrhyncha</taxon>
        <taxon>Aphidomorpha</taxon>
        <taxon>Aphidoidea</taxon>
        <taxon>Aphididae</taxon>
        <taxon>Aphidini</taxon>
        <taxon>Aphis</taxon>
        <taxon>Aphis</taxon>
    </lineage>
</organism>
<dbReference type="OrthoDB" id="6627420at2759"/>
<dbReference type="AlphaFoldDB" id="A0A6G0ZEP3"/>
<proteinExistence type="predicted"/>
<comment type="caution">
    <text evidence="3">The sequence shown here is derived from an EMBL/GenBank/DDBJ whole genome shotgun (WGS) entry which is preliminary data.</text>
</comment>
<name>A0A6G0ZEP3_APHCR</name>
<accession>A0A6G0ZEP3</accession>
<feature type="region of interest" description="Disordered" evidence="1">
    <location>
        <begin position="333"/>
        <end position="360"/>
    </location>
</feature>
<keyword evidence="4" id="KW-1185">Reference proteome</keyword>